<accession>A0A9P4L5Z9</accession>
<dbReference type="AlphaFoldDB" id="A0A9P4L5Z9"/>
<dbReference type="Proteomes" id="UP000800039">
    <property type="component" value="Unassembled WGS sequence"/>
</dbReference>
<proteinExistence type="predicted"/>
<name>A0A9P4L5Z9_9PLEO</name>
<comment type="caution">
    <text evidence="1">The sequence shown here is derived from an EMBL/GenBank/DDBJ whole genome shotgun (WGS) entry which is preliminary data.</text>
</comment>
<protein>
    <submittedName>
        <fullName evidence="1">Uncharacterized protein</fullName>
    </submittedName>
</protein>
<reference evidence="1" key="1">
    <citation type="submission" date="2020-01" db="EMBL/GenBank/DDBJ databases">
        <authorList>
            <consortium name="DOE Joint Genome Institute"/>
            <person name="Haridas S."/>
            <person name="Albert R."/>
            <person name="Binder M."/>
            <person name="Bloem J."/>
            <person name="Labutti K."/>
            <person name="Salamov A."/>
            <person name="Andreopoulos B."/>
            <person name="Baker S.E."/>
            <person name="Barry K."/>
            <person name="Bills G."/>
            <person name="Bluhm B.H."/>
            <person name="Cannon C."/>
            <person name="Castanera R."/>
            <person name="Culley D.E."/>
            <person name="Daum C."/>
            <person name="Ezra D."/>
            <person name="Gonzalez J.B."/>
            <person name="Henrissat B."/>
            <person name="Kuo A."/>
            <person name="Liang C."/>
            <person name="Lipzen A."/>
            <person name="Lutzoni F."/>
            <person name="Magnuson J."/>
            <person name="Mondo S."/>
            <person name="Nolan M."/>
            <person name="Ohm R."/>
            <person name="Pangilinan J."/>
            <person name="Park H.-J."/>
            <person name="Ramirez L."/>
            <person name="Alfaro M."/>
            <person name="Sun H."/>
            <person name="Tritt A."/>
            <person name="Yoshinaga Y."/>
            <person name="Zwiers L.-H."/>
            <person name="Turgeon B.G."/>
            <person name="Goodwin S.B."/>
            <person name="Spatafora J.W."/>
            <person name="Crous P.W."/>
            <person name="Grigoriev I.V."/>
        </authorList>
    </citation>
    <scope>NUCLEOTIDE SEQUENCE</scope>
    <source>
        <strain evidence="1">CBS 394.84</strain>
    </source>
</reference>
<evidence type="ECO:0000313" key="1">
    <source>
        <dbReference type="EMBL" id="KAF1843245.1"/>
    </source>
</evidence>
<evidence type="ECO:0000313" key="2">
    <source>
        <dbReference type="Proteomes" id="UP000800039"/>
    </source>
</evidence>
<dbReference type="RefSeq" id="XP_040785808.1">
    <property type="nucleotide sequence ID" value="XM_040937092.1"/>
</dbReference>
<organism evidence="1 2">
    <name type="scientific">Cucurbitaria berberidis CBS 394.84</name>
    <dbReference type="NCBI Taxonomy" id="1168544"/>
    <lineage>
        <taxon>Eukaryota</taxon>
        <taxon>Fungi</taxon>
        <taxon>Dikarya</taxon>
        <taxon>Ascomycota</taxon>
        <taxon>Pezizomycotina</taxon>
        <taxon>Dothideomycetes</taxon>
        <taxon>Pleosporomycetidae</taxon>
        <taxon>Pleosporales</taxon>
        <taxon>Pleosporineae</taxon>
        <taxon>Cucurbitariaceae</taxon>
        <taxon>Cucurbitaria</taxon>
    </lineage>
</organism>
<sequence>MAQLPSDSSTSIESPQSTSLMSEALTNLIFSSRLEQRLRSQLLQLTNRFLSLCNDGPPVVVSSRFPGAKFHSRDESYFLSSGAEYYIISEDFWSKIDGSPSQDRMFAGEMTVESDPMQLGALTYNCCVDAAYVHWEFLHEMFKKDPEMKRVEWARVPVRPRIVFFWENKIGDETRYLHDIIIIVASNGARFVFDPTGYQFGFGGYVHKWETYKKQFIDKEGESLRASVGTGRSVNPQAAMASYRGSMQAAREELMRRLSEGTSLL</sequence>
<dbReference type="EMBL" id="ML976617">
    <property type="protein sequence ID" value="KAF1843245.1"/>
    <property type="molecule type" value="Genomic_DNA"/>
</dbReference>
<gene>
    <name evidence="1" type="ORF">K460DRAFT_407611</name>
</gene>
<dbReference type="OrthoDB" id="3800962at2759"/>
<keyword evidence="2" id="KW-1185">Reference proteome</keyword>
<dbReference type="GeneID" id="63854342"/>